<reference evidence="2 3" key="1">
    <citation type="submission" date="2020-08" db="EMBL/GenBank/DDBJ databases">
        <title>Genome public.</title>
        <authorList>
            <person name="Liu C."/>
            <person name="Sun Q."/>
        </authorList>
    </citation>
    <scope>NUCLEOTIDE SEQUENCE [LARGE SCALE GENOMIC DNA]</scope>
    <source>
        <strain evidence="2 3">BX4</strain>
    </source>
</reference>
<protein>
    <submittedName>
        <fullName evidence="2">Helix-turn-helix transcriptional regulator</fullName>
    </submittedName>
</protein>
<dbReference type="PROSITE" id="PS50943">
    <property type="entry name" value="HTH_CROC1"/>
    <property type="match status" value="1"/>
</dbReference>
<evidence type="ECO:0000259" key="1">
    <source>
        <dbReference type="PROSITE" id="PS50943"/>
    </source>
</evidence>
<dbReference type="RefSeq" id="WP_186840169.1">
    <property type="nucleotide sequence ID" value="NZ_JACOOZ010000003.1"/>
</dbReference>
<name>A0ABR7F1D4_9FIRM</name>
<evidence type="ECO:0000313" key="2">
    <source>
        <dbReference type="EMBL" id="MBC5667388.1"/>
    </source>
</evidence>
<accession>A0ABR7F1D4</accession>
<organism evidence="2 3">
    <name type="scientific">Eubacterium segne</name>
    <dbReference type="NCBI Taxonomy" id="2763045"/>
    <lineage>
        <taxon>Bacteria</taxon>
        <taxon>Bacillati</taxon>
        <taxon>Bacillota</taxon>
        <taxon>Clostridia</taxon>
        <taxon>Eubacteriales</taxon>
        <taxon>Eubacteriaceae</taxon>
        <taxon>Eubacterium</taxon>
    </lineage>
</organism>
<dbReference type="Gene3D" id="1.10.260.40">
    <property type="entry name" value="lambda repressor-like DNA-binding domains"/>
    <property type="match status" value="1"/>
</dbReference>
<sequence>MRYNGDIMEIMKKIEHIKIDENITNKDISEKTGKSKQTVSNLLNGQSKNITLDTLKNLSDAVGYDLIIDFKKK</sequence>
<evidence type="ECO:0000313" key="3">
    <source>
        <dbReference type="Proteomes" id="UP000597877"/>
    </source>
</evidence>
<dbReference type="InterPro" id="IPR001387">
    <property type="entry name" value="Cro/C1-type_HTH"/>
</dbReference>
<comment type="caution">
    <text evidence="2">The sequence shown here is derived from an EMBL/GenBank/DDBJ whole genome shotgun (WGS) entry which is preliminary data.</text>
</comment>
<feature type="domain" description="HTH cro/C1-type" evidence="1">
    <location>
        <begin position="14"/>
        <end position="70"/>
    </location>
</feature>
<keyword evidence="3" id="KW-1185">Reference proteome</keyword>
<dbReference type="Pfam" id="PF01381">
    <property type="entry name" value="HTH_3"/>
    <property type="match status" value="1"/>
</dbReference>
<dbReference type="SUPFAM" id="SSF47413">
    <property type="entry name" value="lambda repressor-like DNA-binding domains"/>
    <property type="match status" value="1"/>
</dbReference>
<dbReference type="SMART" id="SM00530">
    <property type="entry name" value="HTH_XRE"/>
    <property type="match status" value="1"/>
</dbReference>
<proteinExistence type="predicted"/>
<gene>
    <name evidence="2" type="ORF">H8S00_05225</name>
</gene>
<dbReference type="InterPro" id="IPR010982">
    <property type="entry name" value="Lambda_DNA-bd_dom_sf"/>
</dbReference>
<dbReference type="EMBL" id="JACOOZ010000003">
    <property type="protein sequence ID" value="MBC5667388.1"/>
    <property type="molecule type" value="Genomic_DNA"/>
</dbReference>
<dbReference type="Proteomes" id="UP000597877">
    <property type="component" value="Unassembled WGS sequence"/>
</dbReference>